<evidence type="ECO:0000313" key="2">
    <source>
        <dbReference type="EMBL" id="SPF51860.1"/>
    </source>
</evidence>
<dbReference type="Proteomes" id="UP000238916">
    <property type="component" value="Unassembled WGS sequence"/>
</dbReference>
<proteinExistence type="predicted"/>
<evidence type="ECO:0000313" key="3">
    <source>
        <dbReference type="Proteomes" id="UP000238916"/>
    </source>
</evidence>
<gene>
    <name evidence="2" type="ORF">SBF1_5390004</name>
</gene>
<keyword evidence="1" id="KW-1133">Transmembrane helix</keyword>
<keyword evidence="1" id="KW-0472">Membrane</keyword>
<feature type="transmembrane region" description="Helical" evidence="1">
    <location>
        <begin position="12"/>
        <end position="34"/>
    </location>
</feature>
<dbReference type="EMBL" id="OMOF01000489">
    <property type="protein sequence ID" value="SPF51860.1"/>
    <property type="molecule type" value="Genomic_DNA"/>
</dbReference>
<accession>A0A2U3LJ45</accession>
<name>A0A2U3LJ45_9FIRM</name>
<dbReference type="AlphaFoldDB" id="A0A2U3LJ45"/>
<sequence>MFSINPVVNEAIYPSPSVINIVGLIIVIPLICYIRIY</sequence>
<organism evidence="2 3">
    <name type="scientific">Candidatus Desulfosporosinus infrequens</name>
    <dbReference type="NCBI Taxonomy" id="2043169"/>
    <lineage>
        <taxon>Bacteria</taxon>
        <taxon>Bacillati</taxon>
        <taxon>Bacillota</taxon>
        <taxon>Clostridia</taxon>
        <taxon>Eubacteriales</taxon>
        <taxon>Desulfitobacteriaceae</taxon>
        <taxon>Desulfosporosinus</taxon>
    </lineage>
</organism>
<protein>
    <submittedName>
        <fullName evidence="2">Uncharacterized protein</fullName>
    </submittedName>
</protein>
<keyword evidence="1" id="KW-0812">Transmembrane</keyword>
<reference evidence="3" key="1">
    <citation type="submission" date="2018-02" db="EMBL/GenBank/DDBJ databases">
        <authorList>
            <person name="Hausmann B."/>
        </authorList>
    </citation>
    <scope>NUCLEOTIDE SEQUENCE [LARGE SCALE GENOMIC DNA]</scope>
    <source>
        <strain evidence="3">Peat soil MAG SbF1</strain>
    </source>
</reference>
<evidence type="ECO:0000256" key="1">
    <source>
        <dbReference type="SAM" id="Phobius"/>
    </source>
</evidence>